<dbReference type="PIRSF" id="PIRSF016636">
    <property type="entry name" value="AlgI_DltB"/>
    <property type="match status" value="1"/>
</dbReference>
<dbReference type="InterPro" id="IPR051085">
    <property type="entry name" value="MB_O-acyltransferase"/>
</dbReference>
<protein>
    <submittedName>
        <fullName evidence="9">MBOAT family O-acyltransferase</fullName>
        <ecNumber evidence="9">2.3.-.-</ecNumber>
    </submittedName>
</protein>
<feature type="transmembrane region" description="Helical" evidence="8">
    <location>
        <begin position="299"/>
        <end position="316"/>
    </location>
</feature>
<evidence type="ECO:0000256" key="5">
    <source>
        <dbReference type="ARBA" id="ARBA00022989"/>
    </source>
</evidence>
<reference evidence="9 10" key="1">
    <citation type="submission" date="2023-12" db="EMBL/GenBank/DDBJ databases">
        <title>Baltic Sea Cyanobacteria.</title>
        <authorList>
            <person name="Delbaje E."/>
            <person name="Fewer D.P."/>
            <person name="Shishido T.K."/>
        </authorList>
    </citation>
    <scope>NUCLEOTIDE SEQUENCE [LARGE SCALE GENOMIC DNA]</scope>
    <source>
        <strain evidence="9 10">CCNP 1315</strain>
    </source>
</reference>
<dbReference type="PANTHER" id="PTHR13285">
    <property type="entry name" value="ACYLTRANSFERASE"/>
    <property type="match status" value="1"/>
</dbReference>
<feature type="transmembrane region" description="Helical" evidence="8">
    <location>
        <begin position="351"/>
        <end position="371"/>
    </location>
</feature>
<evidence type="ECO:0000256" key="1">
    <source>
        <dbReference type="ARBA" id="ARBA00004651"/>
    </source>
</evidence>
<dbReference type="PANTHER" id="PTHR13285:SF18">
    <property type="entry name" value="PROTEIN-CYSTEINE N-PALMITOYLTRANSFERASE RASP"/>
    <property type="match status" value="1"/>
</dbReference>
<evidence type="ECO:0000313" key="10">
    <source>
        <dbReference type="Proteomes" id="UP001301728"/>
    </source>
</evidence>
<organism evidence="9 10">
    <name type="scientific">Limnoraphis robusta CCNP1315</name>
    <dbReference type="NCBI Taxonomy" id="3110306"/>
    <lineage>
        <taxon>Bacteria</taxon>
        <taxon>Bacillati</taxon>
        <taxon>Cyanobacteriota</taxon>
        <taxon>Cyanophyceae</taxon>
        <taxon>Oscillatoriophycideae</taxon>
        <taxon>Oscillatoriales</taxon>
        <taxon>Sirenicapillariaceae</taxon>
        <taxon>Limnoraphis</taxon>
    </lineage>
</organism>
<dbReference type="PIRSF" id="PIRSF500217">
    <property type="entry name" value="AlgI"/>
    <property type="match status" value="1"/>
</dbReference>
<feature type="transmembrane region" description="Helical" evidence="8">
    <location>
        <begin position="40"/>
        <end position="56"/>
    </location>
</feature>
<keyword evidence="10" id="KW-1185">Reference proteome</keyword>
<proteinExistence type="inferred from homology"/>
<name>A0ABU5U7W5_9CYAN</name>
<feature type="transmembrane region" description="Helical" evidence="8">
    <location>
        <begin position="187"/>
        <end position="206"/>
    </location>
</feature>
<comment type="subcellular location">
    <subcellularLocation>
        <location evidence="1">Cell membrane</location>
        <topology evidence="1">Multi-pass membrane protein</topology>
    </subcellularLocation>
</comment>
<evidence type="ECO:0000256" key="7">
    <source>
        <dbReference type="PIRNR" id="PIRNR016636"/>
    </source>
</evidence>
<evidence type="ECO:0000256" key="6">
    <source>
        <dbReference type="ARBA" id="ARBA00023136"/>
    </source>
</evidence>
<keyword evidence="3 7" id="KW-1003">Cell membrane</keyword>
<feature type="transmembrane region" description="Helical" evidence="8">
    <location>
        <begin position="431"/>
        <end position="451"/>
    </location>
</feature>
<accession>A0ABU5U7W5</accession>
<feature type="transmembrane region" description="Helical" evidence="8">
    <location>
        <begin position="322"/>
        <end position="339"/>
    </location>
</feature>
<keyword evidence="6 7" id="KW-0472">Membrane</keyword>
<dbReference type="GO" id="GO:0016746">
    <property type="term" value="F:acyltransferase activity"/>
    <property type="evidence" value="ECO:0007669"/>
    <property type="project" value="UniProtKB-KW"/>
</dbReference>
<feature type="transmembrane region" description="Helical" evidence="8">
    <location>
        <begin position="100"/>
        <end position="122"/>
    </location>
</feature>
<evidence type="ECO:0000313" key="9">
    <source>
        <dbReference type="EMBL" id="MEA5522208.1"/>
    </source>
</evidence>
<keyword evidence="7 9" id="KW-0808">Transferase</keyword>
<feature type="transmembrane region" description="Helical" evidence="8">
    <location>
        <begin position="400"/>
        <end position="419"/>
    </location>
</feature>
<dbReference type="EMBL" id="JAYGHT010000151">
    <property type="protein sequence ID" value="MEA5522208.1"/>
    <property type="molecule type" value="Genomic_DNA"/>
</dbReference>
<comment type="caution">
    <text evidence="9">The sequence shown here is derived from an EMBL/GenBank/DDBJ whole genome shotgun (WGS) entry which is preliminary data.</text>
</comment>
<dbReference type="InterPro" id="IPR004299">
    <property type="entry name" value="MBOAT_fam"/>
</dbReference>
<evidence type="ECO:0000256" key="8">
    <source>
        <dbReference type="SAM" id="Phobius"/>
    </source>
</evidence>
<comment type="similarity">
    <text evidence="2 7">Belongs to the membrane-bound acyltransferase family.</text>
</comment>
<evidence type="ECO:0000256" key="3">
    <source>
        <dbReference type="ARBA" id="ARBA00022475"/>
    </source>
</evidence>
<keyword evidence="7 9" id="KW-0012">Acyltransferase</keyword>
<dbReference type="InterPro" id="IPR024194">
    <property type="entry name" value="Ac/AlaTfrase_AlgI/DltB"/>
</dbReference>
<sequence>MPITFLFYWLVLGKKRKYQNLFLLVASYFFYGFWDWRFLSLIVISSGADFAISQLIHDSTNAKNRKKLLFLSVFINIGVLCAFKYYNFFVENLSAMVSAFGFNLSLVTANIVLPVGISFYTFQTLGYTLDVYKRRIEPERNWVSFFGFVAFFPQLVAGPIEKAKSLIPQFNQPRKFDYESGKQGLEMVLWGLFMKVVISGICAVEADYVYGEYMRLSSPQLLMGQFFFMIQLYCDFAGYSLVAIGVAKLFGFHLSANFNYPYFSRSMQEFWTRWHITLNKWFGDYVFTPMIKMYGNTPLRVWLIYLFTFFLIGLWHGPNWTYILTFVGFSVYFIPRILFNSKKRYSVFPTMKDVGHIFLLDLIIYFHLIFFRSDTVKDAVVFIERIFLAGRWNWIEKAPISKFIPLLVVFVFLAIEWRTRKVPYPFFNNKWPTLLRWSVYCFLAVLVATYIDNTQPYIYFQF</sequence>
<dbReference type="InterPro" id="IPR028362">
    <property type="entry name" value="AlgI"/>
</dbReference>
<keyword evidence="4 8" id="KW-0812">Transmembrane</keyword>
<evidence type="ECO:0000256" key="2">
    <source>
        <dbReference type="ARBA" id="ARBA00010323"/>
    </source>
</evidence>
<feature type="transmembrane region" description="Helical" evidence="8">
    <location>
        <begin position="142"/>
        <end position="160"/>
    </location>
</feature>
<dbReference type="Proteomes" id="UP001301728">
    <property type="component" value="Unassembled WGS sequence"/>
</dbReference>
<gene>
    <name evidence="9" type="ORF">VB854_25030</name>
</gene>
<dbReference type="Pfam" id="PF03062">
    <property type="entry name" value="MBOAT"/>
    <property type="match status" value="1"/>
</dbReference>
<feature type="transmembrane region" description="Helical" evidence="8">
    <location>
        <begin position="226"/>
        <end position="250"/>
    </location>
</feature>
<keyword evidence="5 8" id="KW-1133">Transmembrane helix</keyword>
<evidence type="ECO:0000256" key="4">
    <source>
        <dbReference type="ARBA" id="ARBA00022692"/>
    </source>
</evidence>
<feature type="transmembrane region" description="Helical" evidence="8">
    <location>
        <begin position="68"/>
        <end position="88"/>
    </location>
</feature>
<dbReference type="EC" id="2.3.-.-" evidence="9"/>